<dbReference type="AlphaFoldDB" id="A0A4Q4T3W7"/>
<dbReference type="InterPro" id="IPR029058">
    <property type="entry name" value="AB_hydrolase_fold"/>
</dbReference>
<evidence type="ECO:0000259" key="6">
    <source>
        <dbReference type="Pfam" id="PF12697"/>
    </source>
</evidence>
<dbReference type="Pfam" id="PF12697">
    <property type="entry name" value="Abhydrolase_6"/>
    <property type="match status" value="1"/>
</dbReference>
<reference evidence="7 8" key="1">
    <citation type="submission" date="2018-06" db="EMBL/GenBank/DDBJ databases">
        <title>Complete Genomes of Monosporascus.</title>
        <authorList>
            <person name="Robinson A.J."/>
            <person name="Natvig D.O."/>
        </authorList>
    </citation>
    <scope>NUCLEOTIDE SEQUENCE [LARGE SCALE GENOMIC DNA]</scope>
    <source>
        <strain evidence="7 8">CBS 110550</strain>
    </source>
</reference>
<proteinExistence type="predicted"/>
<dbReference type="STRING" id="155417.A0A4Q4T3W7"/>
<organism evidence="7 8">
    <name type="scientific">Monosporascus ibericus</name>
    <dbReference type="NCBI Taxonomy" id="155417"/>
    <lineage>
        <taxon>Eukaryota</taxon>
        <taxon>Fungi</taxon>
        <taxon>Dikarya</taxon>
        <taxon>Ascomycota</taxon>
        <taxon>Pezizomycotina</taxon>
        <taxon>Sordariomycetes</taxon>
        <taxon>Xylariomycetidae</taxon>
        <taxon>Xylariales</taxon>
        <taxon>Xylariales incertae sedis</taxon>
        <taxon>Monosporascus</taxon>
    </lineage>
</organism>
<feature type="region of interest" description="Disordered" evidence="5">
    <location>
        <begin position="262"/>
        <end position="283"/>
    </location>
</feature>
<evidence type="ECO:0000256" key="2">
    <source>
        <dbReference type="ARBA" id="ARBA00022801"/>
    </source>
</evidence>
<keyword evidence="3" id="KW-0442">Lipid degradation</keyword>
<gene>
    <name evidence="7" type="ORF">DL764_006771</name>
</gene>
<evidence type="ECO:0000256" key="5">
    <source>
        <dbReference type="SAM" id="MobiDB-lite"/>
    </source>
</evidence>
<dbReference type="InterPro" id="IPR000073">
    <property type="entry name" value="AB_hydrolase_1"/>
</dbReference>
<keyword evidence="4" id="KW-0443">Lipid metabolism</keyword>
<evidence type="ECO:0000313" key="7">
    <source>
        <dbReference type="EMBL" id="RYO99609.1"/>
    </source>
</evidence>
<evidence type="ECO:0000256" key="1">
    <source>
        <dbReference type="ARBA" id="ARBA00013201"/>
    </source>
</evidence>
<evidence type="ECO:0000256" key="3">
    <source>
        <dbReference type="ARBA" id="ARBA00022963"/>
    </source>
</evidence>
<dbReference type="PANTHER" id="PTHR10272">
    <property type="entry name" value="PLATELET-ACTIVATING FACTOR ACETYLHYDROLASE"/>
    <property type="match status" value="1"/>
</dbReference>
<dbReference type="PANTHER" id="PTHR10272:SF0">
    <property type="entry name" value="PLATELET-ACTIVATING FACTOR ACETYLHYDROLASE"/>
    <property type="match status" value="1"/>
</dbReference>
<keyword evidence="8" id="KW-1185">Reference proteome</keyword>
<dbReference type="Proteomes" id="UP000293360">
    <property type="component" value="Unassembled WGS sequence"/>
</dbReference>
<accession>A0A4Q4T3W7</accession>
<comment type="caution">
    <text evidence="7">The sequence shown here is derived from an EMBL/GenBank/DDBJ whole genome shotgun (WGS) entry which is preliminary data.</text>
</comment>
<evidence type="ECO:0000313" key="8">
    <source>
        <dbReference type="Proteomes" id="UP000293360"/>
    </source>
</evidence>
<dbReference type="Gene3D" id="3.40.50.1820">
    <property type="entry name" value="alpha/beta hydrolase"/>
    <property type="match status" value="1"/>
</dbReference>
<name>A0A4Q4T3W7_9PEZI</name>
<dbReference type="OrthoDB" id="2363873at2759"/>
<protein>
    <recommendedName>
        <fullName evidence="1">1-alkyl-2-acetylglycerophosphocholine esterase</fullName>
        <ecNumber evidence="1">3.1.1.47</ecNumber>
    </recommendedName>
</protein>
<evidence type="ECO:0000256" key="4">
    <source>
        <dbReference type="ARBA" id="ARBA00023098"/>
    </source>
</evidence>
<feature type="domain" description="AB hydrolase-1" evidence="6">
    <location>
        <begin position="58"/>
        <end position="250"/>
    </location>
</feature>
<dbReference type="GO" id="GO:0003847">
    <property type="term" value="F:1-alkyl-2-acetylglycerophosphocholine esterase activity"/>
    <property type="evidence" value="ECO:0007669"/>
    <property type="project" value="UniProtKB-EC"/>
</dbReference>
<dbReference type="EMBL" id="QJNU01000412">
    <property type="protein sequence ID" value="RYO99609.1"/>
    <property type="molecule type" value="Genomic_DNA"/>
</dbReference>
<dbReference type="SUPFAM" id="SSF53474">
    <property type="entry name" value="alpha/beta-Hydrolases"/>
    <property type="match status" value="1"/>
</dbReference>
<keyword evidence="2" id="KW-0378">Hydrolase</keyword>
<dbReference type="GO" id="GO:0016042">
    <property type="term" value="P:lipid catabolic process"/>
    <property type="evidence" value="ECO:0007669"/>
    <property type="project" value="UniProtKB-KW"/>
</dbReference>
<sequence length="334" mass="35300">MQFPHHALISAAANIPVGSPIPVMSFSPLVLPAGNRPVDVDLQLRVTAPSKGDGLAIVLLSHGLGSSNWLSSLDGYAPLAESWAAHGFVVIQPTHLDSAFLNVTGDAPAGQEFFWQSQARDLSRVLDQLDVVAAAVPGLGGRLDRTRVAVAGHSFGAWTASMLLGARNVDPRTNETFDALERRVKAGVLLAGTGAGGADISQSGRQIIPFYGPDFSTMNTPALVVYGDEDVSPFLTNRDADWHADPYKLAPGPKTLFTVKGGKHGLGGVSGPDAAETEDESPERLGAVQRMTWAYLRSQLFEGDTAWEEARKALGGLGQLGTVEQKGEGKTRGR</sequence>
<dbReference type="EC" id="3.1.1.47" evidence="1"/>